<feature type="compositionally biased region" description="Acidic residues" evidence="1">
    <location>
        <begin position="793"/>
        <end position="803"/>
    </location>
</feature>
<organism evidence="2 4">
    <name type="scientific">Ustilago bromivora</name>
    <dbReference type="NCBI Taxonomy" id="307758"/>
    <lineage>
        <taxon>Eukaryota</taxon>
        <taxon>Fungi</taxon>
        <taxon>Dikarya</taxon>
        <taxon>Basidiomycota</taxon>
        <taxon>Ustilaginomycotina</taxon>
        <taxon>Ustilaginomycetes</taxon>
        <taxon>Ustilaginales</taxon>
        <taxon>Ustilaginaceae</taxon>
        <taxon>Ustilago</taxon>
    </lineage>
</organism>
<feature type="compositionally biased region" description="Polar residues" evidence="1">
    <location>
        <begin position="1034"/>
        <end position="1062"/>
    </location>
</feature>
<feature type="compositionally biased region" description="Low complexity" evidence="1">
    <location>
        <begin position="746"/>
        <end position="759"/>
    </location>
</feature>
<feature type="compositionally biased region" description="Polar residues" evidence="1">
    <location>
        <begin position="654"/>
        <end position="671"/>
    </location>
</feature>
<feature type="compositionally biased region" description="Polar residues" evidence="1">
    <location>
        <begin position="993"/>
        <end position="1003"/>
    </location>
</feature>
<feature type="compositionally biased region" description="Polar residues" evidence="1">
    <location>
        <begin position="936"/>
        <end position="949"/>
    </location>
</feature>
<dbReference type="InterPro" id="IPR002495">
    <property type="entry name" value="Glyco_trans_8"/>
</dbReference>
<reference evidence="4" key="1">
    <citation type="submission" date="2016-04" db="EMBL/GenBank/DDBJ databases">
        <authorList>
            <person name="Guldener U."/>
            <person name="Guldener U."/>
        </authorList>
    </citation>
    <scope>NUCLEOTIDE SEQUENCE [LARGE SCALE GENOMIC DNA]</scope>
    <source>
        <strain evidence="4">UB2112</strain>
    </source>
</reference>
<dbReference type="Proteomes" id="UP000179920">
    <property type="component" value="Chromosome III"/>
</dbReference>
<feature type="region of interest" description="Disordered" evidence="1">
    <location>
        <begin position="468"/>
        <end position="547"/>
    </location>
</feature>
<dbReference type="EMBL" id="ULHB01000036">
    <property type="protein sequence ID" value="SYW78191.1"/>
    <property type="molecule type" value="Genomic_DNA"/>
</dbReference>
<dbReference type="InterPro" id="IPR050587">
    <property type="entry name" value="GNT1/Glycosyltrans_8"/>
</dbReference>
<protein>
    <submittedName>
        <fullName evidence="2">Related to glycogenin-2 beta</fullName>
    </submittedName>
</protein>
<reference evidence="3" key="3">
    <citation type="submission" date="2018-08" db="EMBL/GenBank/DDBJ databases">
        <authorList>
            <person name="Guldener U."/>
        </authorList>
    </citation>
    <scope>NUCLEOTIDE SEQUENCE</scope>
    <source>
        <strain evidence="3">UB2</strain>
    </source>
</reference>
<proteinExistence type="predicted"/>
<dbReference type="Pfam" id="PF01501">
    <property type="entry name" value="Glyco_transf_8"/>
    <property type="match status" value="1"/>
</dbReference>
<gene>
    <name evidence="3" type="ORF">UBRO2_02383</name>
    <name evidence="2" type="ORF">UBRO_01677</name>
</gene>
<evidence type="ECO:0000313" key="5">
    <source>
        <dbReference type="Proteomes" id="UP000658997"/>
    </source>
</evidence>
<evidence type="ECO:0000313" key="4">
    <source>
        <dbReference type="Proteomes" id="UP000179920"/>
    </source>
</evidence>
<dbReference type="Gene3D" id="3.90.550.10">
    <property type="entry name" value="Spore Coat Polysaccharide Biosynthesis Protein SpsA, Chain A"/>
    <property type="match status" value="1"/>
</dbReference>
<feature type="compositionally biased region" description="Low complexity" evidence="1">
    <location>
        <begin position="812"/>
        <end position="828"/>
    </location>
</feature>
<accession>A0A1K0FZG0</accession>
<dbReference type="PANTHER" id="PTHR11183">
    <property type="entry name" value="GLYCOGENIN SUBFAMILY MEMBER"/>
    <property type="match status" value="1"/>
</dbReference>
<dbReference type="SUPFAM" id="SSF53448">
    <property type="entry name" value="Nucleotide-diphospho-sugar transferases"/>
    <property type="match status" value="1"/>
</dbReference>
<evidence type="ECO:0000313" key="3">
    <source>
        <dbReference type="EMBL" id="SYW78191.1"/>
    </source>
</evidence>
<evidence type="ECO:0000313" key="2">
    <source>
        <dbReference type="EMBL" id="SAM76974.1"/>
    </source>
</evidence>
<dbReference type="OrthoDB" id="2014201at2759"/>
<keyword evidence="5" id="KW-1185">Reference proteome</keyword>
<dbReference type="GO" id="GO:0016757">
    <property type="term" value="F:glycosyltransferase activity"/>
    <property type="evidence" value="ECO:0007669"/>
    <property type="project" value="InterPro"/>
</dbReference>
<feature type="compositionally biased region" description="Low complexity" evidence="1">
    <location>
        <begin position="977"/>
        <end position="992"/>
    </location>
</feature>
<feature type="region of interest" description="Disordered" evidence="1">
    <location>
        <begin position="576"/>
        <end position="682"/>
    </location>
</feature>
<sequence>MSSSSQHSSTNNAFVTLLTSDHYLPGALVLAESLRLSHGLPKRGKAKVSAPTRNGSNANFQIVALITPDTLSVQSIKALRRSGLFDWIVGVEPIGFRQILASSSSSSSTPAQLSAGTSTATESRPLFPPILDSELNAKIMEMEKNLVLLGRPDLTNTLTKLHAWRLGRDSTHLVTQGAFSGLDGSSPTWQGFDKLVFLDADTLVLRPIDHLFDFGPQVKFAAVPDTGWPDAFNSGVMMLTPSSDTFEAIRSFARSTGSWDGADQGLLNDFFGPEDGPGDLPDDALSQSAPGGGWKRLSFRYNVTSHGGYTFAPAYQRYGKSINIVHFIGQHKPWNRPRPTGNAQPNPLVGPPDLDSQSITPDQPDYLLALWHNAFASLYPTSGSASPDSEIEIVHTERGLEVVELPRFTLPTYHAVWDAEAREEGASGYAGEGGYAAGVYERGQHPPAWEASYASLPLDGRSFLIAPSPEVARTPSPPTPTRQSIDAEVRSSGAAATAAPVPIPGRAANKKGSDDSDNDSPEHFSPPKLSWNPAYEPPPTGPDASLYQMRNPIDAFYSNVWDARQKTPRTLAEQKAAFFVPQQSPNKQKGGRPKGGPGYIPAQLRRNHVFDNLGSAKPDPSKVKPIFPWERQQQTGGAPSRVFPDEPRRPSSPPQQAGSAQTTPKLGSDGQNRVGPATAAAAAAQHSRGLPANLAFVNAWDRDGAIGNFASLWNRRAQPSPSPEGRRSRAVAEQERAGSRESSSTRQARSGASRQGSSSNTFQPAPLNLGGEQRSSFVVEEDGREGEASDSRDGDDESSDDDESSNKDNENEQPTQSTASTPSTARRSTPPPTISCSGSNRTREGPGKGYMRKAESSVYAQMRPPRMTSRVLSYTSTATEGEGTRSGGAGSGGGGGGRFSPSSSASNSTVTGEARQRARDRIRPDGWISSSSGSGMTSPPKTREMTASTLRGIPGVRPAPPIPASSYPGMGTRRWGENSSNESQSGESGANSPTALLSPSLGVSFSAMPNGSRGVGGMGMRGAVPVPPSLDEPFSSSPMNSRGELTQQLRTHQQAQLAQYNPNLEGRGERSNRPA</sequence>
<dbReference type="AlphaFoldDB" id="A0A1K0FZG0"/>
<dbReference type="InterPro" id="IPR029044">
    <property type="entry name" value="Nucleotide-diphossugar_trans"/>
</dbReference>
<dbReference type="Proteomes" id="UP000658997">
    <property type="component" value="Unassembled WGS sequence"/>
</dbReference>
<feature type="compositionally biased region" description="Gly residues" evidence="1">
    <location>
        <begin position="884"/>
        <end position="898"/>
    </location>
</feature>
<dbReference type="CDD" id="cd02537">
    <property type="entry name" value="GT8_Glycogenin"/>
    <property type="match status" value="1"/>
</dbReference>
<feature type="compositionally biased region" description="Basic and acidic residues" evidence="1">
    <location>
        <begin position="1066"/>
        <end position="1075"/>
    </location>
</feature>
<feature type="compositionally biased region" description="Basic and acidic residues" evidence="1">
    <location>
        <begin position="724"/>
        <end position="739"/>
    </location>
</feature>
<feature type="compositionally biased region" description="Basic and acidic residues" evidence="1">
    <location>
        <begin position="914"/>
        <end position="924"/>
    </location>
</feature>
<reference evidence="2" key="2">
    <citation type="submission" date="2016-04" db="EMBL/GenBank/DDBJ databases">
        <authorList>
            <person name="Evans L.H."/>
            <person name="Alamgir A."/>
            <person name="Owens N."/>
            <person name="Weber N.D."/>
            <person name="Virtaneva K."/>
            <person name="Barbian K."/>
            <person name="Babar A."/>
            <person name="Rosenke K."/>
        </authorList>
    </citation>
    <scope>NUCLEOTIDE SEQUENCE</scope>
    <source>
        <strain evidence="2">UB2112</strain>
    </source>
</reference>
<name>A0A1K0FZG0_9BASI</name>
<feature type="region of interest" description="Disordered" evidence="1">
    <location>
        <begin position="715"/>
        <end position="1075"/>
    </location>
</feature>
<feature type="compositionally biased region" description="Low complexity" evidence="1">
    <location>
        <begin position="899"/>
        <end position="913"/>
    </location>
</feature>
<dbReference type="EMBL" id="LT558119">
    <property type="protein sequence ID" value="SAM76974.1"/>
    <property type="molecule type" value="Genomic_DNA"/>
</dbReference>
<feature type="region of interest" description="Disordered" evidence="1">
    <location>
        <begin position="333"/>
        <end position="359"/>
    </location>
</feature>
<evidence type="ECO:0000256" key="1">
    <source>
        <dbReference type="SAM" id="MobiDB-lite"/>
    </source>
</evidence>